<accession>A0ABQ9K4A3</accession>
<organism evidence="2 3">
    <name type="scientific">Molorchus minor</name>
    <dbReference type="NCBI Taxonomy" id="1323400"/>
    <lineage>
        <taxon>Eukaryota</taxon>
        <taxon>Metazoa</taxon>
        <taxon>Ecdysozoa</taxon>
        <taxon>Arthropoda</taxon>
        <taxon>Hexapoda</taxon>
        <taxon>Insecta</taxon>
        <taxon>Pterygota</taxon>
        <taxon>Neoptera</taxon>
        <taxon>Endopterygota</taxon>
        <taxon>Coleoptera</taxon>
        <taxon>Polyphaga</taxon>
        <taxon>Cucujiformia</taxon>
        <taxon>Chrysomeloidea</taxon>
        <taxon>Cerambycidae</taxon>
        <taxon>Lamiinae</taxon>
        <taxon>Monochamini</taxon>
        <taxon>Molorchus</taxon>
    </lineage>
</organism>
<evidence type="ECO:0000256" key="1">
    <source>
        <dbReference type="SAM" id="Phobius"/>
    </source>
</evidence>
<evidence type="ECO:0008006" key="4">
    <source>
        <dbReference type="Google" id="ProtNLM"/>
    </source>
</evidence>
<sequence>MRISKLTVGILVSMIFFSIFLANVVNLLSIDALRPHKHTKDDYLQITDTADNLIWFLQISDLHISIFRDPLRITEFKEFCHYTVDAIQPKVVLASGGLNRR</sequence>
<reference evidence="2" key="1">
    <citation type="journal article" date="2023" name="Insect Mol. Biol.">
        <title>Genome sequencing provides insights into the evolution of gene families encoding plant cell wall-degrading enzymes in longhorned beetles.</title>
        <authorList>
            <person name="Shin N.R."/>
            <person name="Okamura Y."/>
            <person name="Kirsch R."/>
            <person name="Pauchet Y."/>
        </authorList>
    </citation>
    <scope>NUCLEOTIDE SEQUENCE</scope>
    <source>
        <strain evidence="2">MMC_N1</strain>
    </source>
</reference>
<evidence type="ECO:0000313" key="2">
    <source>
        <dbReference type="EMBL" id="KAJ8984443.1"/>
    </source>
</evidence>
<dbReference type="EMBL" id="JAPWTJ010000036">
    <property type="protein sequence ID" value="KAJ8984443.1"/>
    <property type="molecule type" value="Genomic_DNA"/>
</dbReference>
<keyword evidence="3" id="KW-1185">Reference proteome</keyword>
<proteinExistence type="predicted"/>
<dbReference type="Proteomes" id="UP001162164">
    <property type="component" value="Unassembled WGS sequence"/>
</dbReference>
<comment type="caution">
    <text evidence="2">The sequence shown here is derived from an EMBL/GenBank/DDBJ whole genome shotgun (WGS) entry which is preliminary data.</text>
</comment>
<evidence type="ECO:0000313" key="3">
    <source>
        <dbReference type="Proteomes" id="UP001162164"/>
    </source>
</evidence>
<feature type="transmembrane region" description="Helical" evidence="1">
    <location>
        <begin position="6"/>
        <end position="28"/>
    </location>
</feature>
<protein>
    <recommendedName>
        <fullName evidence="4">Calcineurin-like phosphoesterase domain-containing protein</fullName>
    </recommendedName>
</protein>
<name>A0ABQ9K4A3_9CUCU</name>
<keyword evidence="1" id="KW-0812">Transmembrane</keyword>
<gene>
    <name evidence="2" type="ORF">NQ317_012507</name>
</gene>
<keyword evidence="1" id="KW-1133">Transmembrane helix</keyword>
<keyword evidence="1" id="KW-0472">Membrane</keyword>